<keyword evidence="2" id="KW-1185">Reference proteome</keyword>
<sequence>MSATSADPEIVKCYSAICTWLSEMEDRYISWENRIFRPYERKVLGMPSEGAARAMLVSTPLFQLVVLVPGLVLPVVGMPEVPFWLDMYCAALYSSNFVVLACFFSVAVMEVWIYMLESGMKEDQATTKLRELMMGSLKQSFVWSIIAMAGLVQLWGFVGFYRALYVISLLMRYDTIHYHQEVGKAVRQHKQEIKRKEQTEFRIQQIQKHVDNDLKLVLEKSNSLHKQAVGRADRLEQELKEQVEYCRAKQDHAYALGRGDESFEQDERARACMTSISRRRDLERQDVENGYAQLDAVHNHQVKQLGSRIEEMGQSRDRWKAVALDMDSSAKFARTASEKLMEKQQVADQRIKELVAEVERQREEVDRMRELHNQQVRQLHSRIKEMEESRDRWKAAALYIDGSTKNARTANEELVKKQQVADQRIRELEVEVKRRRTANDELLENQQIANQRIRELEVEAERLREEMERMRELEDEREEGWDTMTVPSRTTTPTPTPGLVEDLCDYLDEEVMETTEEADVV</sequence>
<dbReference type="Proteomes" id="UP001281147">
    <property type="component" value="Unassembled WGS sequence"/>
</dbReference>
<organism evidence="1 2">
    <name type="scientific">Vermiconidia calcicola</name>
    <dbReference type="NCBI Taxonomy" id="1690605"/>
    <lineage>
        <taxon>Eukaryota</taxon>
        <taxon>Fungi</taxon>
        <taxon>Dikarya</taxon>
        <taxon>Ascomycota</taxon>
        <taxon>Pezizomycotina</taxon>
        <taxon>Dothideomycetes</taxon>
        <taxon>Dothideomycetidae</taxon>
        <taxon>Mycosphaerellales</taxon>
        <taxon>Extremaceae</taxon>
        <taxon>Vermiconidia</taxon>
    </lineage>
</organism>
<name>A0ACC3NA01_9PEZI</name>
<gene>
    <name evidence="1" type="ORF">LTR37_009341</name>
</gene>
<comment type="caution">
    <text evidence="1">The sequence shown here is derived from an EMBL/GenBank/DDBJ whole genome shotgun (WGS) entry which is preliminary data.</text>
</comment>
<proteinExistence type="predicted"/>
<evidence type="ECO:0000313" key="2">
    <source>
        <dbReference type="Proteomes" id="UP001281147"/>
    </source>
</evidence>
<reference evidence="1" key="1">
    <citation type="submission" date="2023-07" db="EMBL/GenBank/DDBJ databases">
        <title>Black Yeasts Isolated from many extreme environments.</title>
        <authorList>
            <person name="Coleine C."/>
            <person name="Stajich J.E."/>
            <person name="Selbmann L."/>
        </authorList>
    </citation>
    <scope>NUCLEOTIDE SEQUENCE</scope>
    <source>
        <strain evidence="1">CCFEE 5714</strain>
    </source>
</reference>
<accession>A0ACC3NA01</accession>
<evidence type="ECO:0000313" key="1">
    <source>
        <dbReference type="EMBL" id="KAK3712029.1"/>
    </source>
</evidence>
<protein>
    <submittedName>
        <fullName evidence="1">Uncharacterized protein</fullName>
    </submittedName>
</protein>
<dbReference type="EMBL" id="JAUTXU010000072">
    <property type="protein sequence ID" value="KAK3712029.1"/>
    <property type="molecule type" value="Genomic_DNA"/>
</dbReference>